<accession>A0A377LNB8</accession>
<gene>
    <name evidence="1" type="ORF">NCTC10005_00490</name>
</gene>
<sequence length="178" mass="21228">MARYRQTLLTLCLCLLVGALAAGYYLWQRYYIHPFACQVNFIQHHPEETLTLWLNYTVDGNNGTLSMNGRVKSDPGKTFNRKIFFQVERKDNVYYMRSVRNIKFPDDDVSDSWLEKYEPLFFHLPNESIYMRIKKQQNDNYLFILGTLPTMCATPQKRRAEREKRCCFVVIIYTLLNR</sequence>
<dbReference type="Proteomes" id="UP000255106">
    <property type="component" value="Unassembled WGS sequence"/>
</dbReference>
<protein>
    <submittedName>
        <fullName evidence="1">Putative inner membrane protein</fullName>
    </submittedName>
</protein>
<organism evidence="1 2">
    <name type="scientific">Enterobacter cloacae</name>
    <dbReference type="NCBI Taxonomy" id="550"/>
    <lineage>
        <taxon>Bacteria</taxon>
        <taxon>Pseudomonadati</taxon>
        <taxon>Pseudomonadota</taxon>
        <taxon>Gammaproteobacteria</taxon>
        <taxon>Enterobacterales</taxon>
        <taxon>Enterobacteriaceae</taxon>
        <taxon>Enterobacter</taxon>
        <taxon>Enterobacter cloacae complex</taxon>
    </lineage>
</organism>
<evidence type="ECO:0000313" key="2">
    <source>
        <dbReference type="Proteomes" id="UP000255106"/>
    </source>
</evidence>
<proteinExistence type="predicted"/>
<reference evidence="1 2" key="1">
    <citation type="submission" date="2018-06" db="EMBL/GenBank/DDBJ databases">
        <authorList>
            <consortium name="Pathogen Informatics"/>
            <person name="Doyle S."/>
        </authorList>
    </citation>
    <scope>NUCLEOTIDE SEQUENCE [LARGE SCALE GENOMIC DNA]</scope>
    <source>
        <strain evidence="1 2">NCTC10005</strain>
    </source>
</reference>
<dbReference type="EMBL" id="UGJB01000004">
    <property type="protein sequence ID" value="STQ07855.1"/>
    <property type="molecule type" value="Genomic_DNA"/>
</dbReference>
<evidence type="ECO:0000313" key="1">
    <source>
        <dbReference type="EMBL" id="STQ07855.1"/>
    </source>
</evidence>
<dbReference type="AlphaFoldDB" id="A0A377LNB8"/>
<name>A0A377LNB8_ENTCL</name>